<name>A0A840RBN5_9NEIS</name>
<dbReference type="InterPro" id="IPR000515">
    <property type="entry name" value="MetI-like"/>
</dbReference>
<feature type="transmembrane region" description="Helical" evidence="5">
    <location>
        <begin position="199"/>
        <end position="223"/>
    </location>
</feature>
<keyword evidence="2 5" id="KW-0812">Transmembrane</keyword>
<keyword evidence="3 5" id="KW-1133">Transmembrane helix</keyword>
<protein>
    <submittedName>
        <fullName evidence="7">Iron(III) transport system permease protein</fullName>
    </submittedName>
</protein>
<feature type="transmembrane region" description="Helical" evidence="5">
    <location>
        <begin position="490"/>
        <end position="510"/>
    </location>
</feature>
<dbReference type="Gene3D" id="1.10.3720.10">
    <property type="entry name" value="MetI-like"/>
    <property type="match status" value="2"/>
</dbReference>
<evidence type="ECO:0000256" key="2">
    <source>
        <dbReference type="ARBA" id="ARBA00022692"/>
    </source>
</evidence>
<evidence type="ECO:0000256" key="3">
    <source>
        <dbReference type="ARBA" id="ARBA00022989"/>
    </source>
</evidence>
<keyword evidence="5" id="KW-0813">Transport</keyword>
<comment type="similarity">
    <text evidence="5">Belongs to the binding-protein-dependent transport system permease family.</text>
</comment>
<feature type="transmembrane region" description="Helical" evidence="5">
    <location>
        <begin position="27"/>
        <end position="47"/>
    </location>
</feature>
<dbReference type="CDD" id="cd06261">
    <property type="entry name" value="TM_PBP2"/>
    <property type="match status" value="2"/>
</dbReference>
<dbReference type="InterPro" id="IPR035906">
    <property type="entry name" value="MetI-like_sf"/>
</dbReference>
<dbReference type="GO" id="GO:0005886">
    <property type="term" value="C:plasma membrane"/>
    <property type="evidence" value="ECO:0007669"/>
    <property type="project" value="UniProtKB-SubCell"/>
</dbReference>
<gene>
    <name evidence="7" type="ORF">HNQ50_000452</name>
</gene>
<reference evidence="7 8" key="1">
    <citation type="submission" date="2020-08" db="EMBL/GenBank/DDBJ databases">
        <title>Genomic Encyclopedia of Type Strains, Phase IV (KMG-IV): sequencing the most valuable type-strain genomes for metagenomic binning, comparative biology and taxonomic classification.</title>
        <authorList>
            <person name="Goeker M."/>
        </authorList>
    </citation>
    <scope>NUCLEOTIDE SEQUENCE [LARGE SCALE GENOMIC DNA]</scope>
    <source>
        <strain evidence="7 8">DSM 18233</strain>
    </source>
</reference>
<dbReference type="PANTHER" id="PTHR43496:SF1">
    <property type="entry name" value="POLYGALACTURONAN_RHAMNOGALACTURONAN TRANSPORT SYSTEM PERMEASE PROTEIN YTEP"/>
    <property type="match status" value="1"/>
</dbReference>
<feature type="domain" description="ABC transmembrane type-1" evidence="6">
    <location>
        <begin position="355"/>
        <end position="550"/>
    </location>
</feature>
<proteinExistence type="inferred from homology"/>
<sequence>MTAALNAVVRKTGARLPQSGSDRVAGALSWLSMLFLLVFLGLPLVAILGKALQDKSGGYVGLSNFAGLFDAHFTYLLGNSVTVSLASTAIVIPLAYGFAAALMRSQMPGKSVFRMLALIPLLAPSLLPGISLVYLFGNQGVLKSWMGEGSIYGPIGIVLGEVFYTFPHALMILLTALSLADARLYEAATSLGAGRVRQFFTVTLPSVRYGLISAAMLVFTLVITDFGVPKIVGGRYDILAVEIYKQVIGQQHFGLGSVYGLFLLLPAVLSWLVDRFVQRKQKALLSARAQPLLPRRHWPSDTLATLFCVLVCGWLIGMLGMSVAAAFIKQWPYNLAPGLAHFDFDNMDGGGWLAWRNSLKLALGTALVGGVLVFMGAYWVEKTRAGVLPRAVTGFLAVLPMAVPGMVLGLGYIFFFNAPGNPLNALYGTMALLVLCTTVHYYSTAHLTAVTALKQLDGEFEHVAASLKVPFWTTLRRVTLPICLPAALEIARYFFVSAMTTVSAVIFLYTPDTVLSSVAVLNMDDAGDTAAAAAMATVVVATSALICLVFGGASWLALRRTQGWRKH</sequence>
<dbReference type="GO" id="GO:0055085">
    <property type="term" value="P:transmembrane transport"/>
    <property type="evidence" value="ECO:0007669"/>
    <property type="project" value="InterPro"/>
</dbReference>
<feature type="transmembrane region" description="Helical" evidence="5">
    <location>
        <begin position="426"/>
        <end position="444"/>
    </location>
</feature>
<dbReference type="PROSITE" id="PS50928">
    <property type="entry name" value="ABC_TM1"/>
    <property type="match status" value="2"/>
</dbReference>
<feature type="transmembrane region" description="Helical" evidence="5">
    <location>
        <begin position="253"/>
        <end position="273"/>
    </location>
</feature>
<feature type="transmembrane region" description="Helical" evidence="5">
    <location>
        <begin position="157"/>
        <end position="179"/>
    </location>
</feature>
<dbReference type="Pfam" id="PF00528">
    <property type="entry name" value="BPD_transp_1"/>
    <property type="match status" value="2"/>
</dbReference>
<keyword evidence="4 5" id="KW-0472">Membrane</keyword>
<dbReference type="EMBL" id="JACHHN010000001">
    <property type="protein sequence ID" value="MBB5189742.1"/>
    <property type="molecule type" value="Genomic_DNA"/>
</dbReference>
<keyword evidence="8" id="KW-1185">Reference proteome</keyword>
<organism evidence="7 8">
    <name type="scientific">Silvimonas terrae</name>
    <dbReference type="NCBI Taxonomy" id="300266"/>
    <lineage>
        <taxon>Bacteria</taxon>
        <taxon>Pseudomonadati</taxon>
        <taxon>Pseudomonadota</taxon>
        <taxon>Betaproteobacteria</taxon>
        <taxon>Neisseriales</taxon>
        <taxon>Chitinibacteraceae</taxon>
        <taxon>Silvimonas</taxon>
    </lineage>
</organism>
<feature type="transmembrane region" description="Helical" evidence="5">
    <location>
        <begin position="392"/>
        <end position="414"/>
    </location>
</feature>
<feature type="transmembrane region" description="Helical" evidence="5">
    <location>
        <begin position="530"/>
        <end position="558"/>
    </location>
</feature>
<comment type="caution">
    <text evidence="7">The sequence shown here is derived from an EMBL/GenBank/DDBJ whole genome shotgun (WGS) entry which is preliminary data.</text>
</comment>
<dbReference type="Proteomes" id="UP000543030">
    <property type="component" value="Unassembled WGS sequence"/>
</dbReference>
<feature type="transmembrane region" description="Helical" evidence="5">
    <location>
        <begin position="361"/>
        <end position="380"/>
    </location>
</feature>
<feature type="transmembrane region" description="Helical" evidence="5">
    <location>
        <begin position="303"/>
        <end position="328"/>
    </location>
</feature>
<dbReference type="RefSeq" id="WP_184097093.1">
    <property type="nucleotide sequence ID" value="NZ_JACHHN010000001.1"/>
</dbReference>
<dbReference type="NCBIfam" id="TIGR03262">
    <property type="entry name" value="PhnU2"/>
    <property type="match status" value="1"/>
</dbReference>
<evidence type="ECO:0000256" key="5">
    <source>
        <dbReference type="RuleBase" id="RU363032"/>
    </source>
</evidence>
<evidence type="ECO:0000256" key="1">
    <source>
        <dbReference type="ARBA" id="ARBA00004651"/>
    </source>
</evidence>
<evidence type="ECO:0000259" key="6">
    <source>
        <dbReference type="PROSITE" id="PS50928"/>
    </source>
</evidence>
<evidence type="ECO:0000313" key="8">
    <source>
        <dbReference type="Proteomes" id="UP000543030"/>
    </source>
</evidence>
<accession>A0A840RBN5</accession>
<feature type="transmembrane region" description="Helical" evidence="5">
    <location>
        <begin position="115"/>
        <end position="137"/>
    </location>
</feature>
<feature type="domain" description="ABC transmembrane type-1" evidence="6">
    <location>
        <begin position="77"/>
        <end position="274"/>
    </location>
</feature>
<evidence type="ECO:0000256" key="4">
    <source>
        <dbReference type="ARBA" id="ARBA00023136"/>
    </source>
</evidence>
<dbReference type="InterPro" id="IPR017664">
    <property type="entry name" value="AminoethylPonate_ABC_perm-1"/>
</dbReference>
<dbReference type="SUPFAM" id="SSF161098">
    <property type="entry name" value="MetI-like"/>
    <property type="match status" value="2"/>
</dbReference>
<dbReference type="PANTHER" id="PTHR43496">
    <property type="entry name" value="PROTEIN LPLB"/>
    <property type="match status" value="1"/>
</dbReference>
<evidence type="ECO:0000313" key="7">
    <source>
        <dbReference type="EMBL" id="MBB5189742.1"/>
    </source>
</evidence>
<dbReference type="AlphaFoldDB" id="A0A840RBN5"/>
<comment type="subcellular location">
    <subcellularLocation>
        <location evidence="1 5">Cell membrane</location>
        <topology evidence="1 5">Multi-pass membrane protein</topology>
    </subcellularLocation>
</comment>
<feature type="transmembrane region" description="Helical" evidence="5">
    <location>
        <begin position="83"/>
        <end position="103"/>
    </location>
</feature>